<proteinExistence type="predicted"/>
<evidence type="ECO:0000313" key="2">
    <source>
        <dbReference type="Proteomes" id="UP000542811"/>
    </source>
</evidence>
<accession>A0ABR6G9N7</accession>
<keyword evidence="2" id="KW-1185">Reference proteome</keyword>
<comment type="caution">
    <text evidence="1">The sequence shown here is derived from an EMBL/GenBank/DDBJ whole genome shotgun (WGS) entry which is preliminary data.</text>
</comment>
<reference evidence="1 2" key="1">
    <citation type="submission" date="2020-08" db="EMBL/GenBank/DDBJ databases">
        <title>Genomic Encyclopedia of Type Strains, Phase III (KMG-III): the genomes of soil and plant-associated and newly described type strains.</title>
        <authorList>
            <person name="Whitman W."/>
        </authorList>
    </citation>
    <scope>NUCLEOTIDE SEQUENCE [LARGE SCALE GENOMIC DNA]</scope>
    <source>
        <strain evidence="1 2">CECT 8280</strain>
    </source>
</reference>
<organism evidence="1 2">
    <name type="scientific">Rhizobium laguerreae</name>
    <dbReference type="NCBI Taxonomy" id="1076926"/>
    <lineage>
        <taxon>Bacteria</taxon>
        <taxon>Pseudomonadati</taxon>
        <taxon>Pseudomonadota</taxon>
        <taxon>Alphaproteobacteria</taxon>
        <taxon>Hyphomicrobiales</taxon>
        <taxon>Rhizobiaceae</taxon>
        <taxon>Rhizobium/Agrobacterium group</taxon>
        <taxon>Rhizobium</taxon>
    </lineage>
</organism>
<dbReference type="EMBL" id="JACHXX010000004">
    <property type="protein sequence ID" value="MBB3162967.1"/>
    <property type="molecule type" value="Genomic_DNA"/>
</dbReference>
<sequence>MGKHLTDLRSRILDAFPRLLDILCRKHGTKLGFKRSPVDVLCPARVDIRAFSDVDNNRHQAVCHQTLDLTGGRDQERLEPACPVFSLDFDVLDIHSYPQLADMYPFSHL</sequence>
<evidence type="ECO:0000313" key="1">
    <source>
        <dbReference type="EMBL" id="MBB3162967.1"/>
    </source>
</evidence>
<protein>
    <submittedName>
        <fullName evidence="1">Uncharacterized protein</fullName>
    </submittedName>
</protein>
<name>A0ABR6G9N7_9HYPH</name>
<gene>
    <name evidence="1" type="ORF">FHS25_003445</name>
</gene>
<dbReference type="Proteomes" id="UP000542811">
    <property type="component" value="Unassembled WGS sequence"/>
</dbReference>